<protein>
    <submittedName>
        <fullName evidence="1">Uncharacterized protein</fullName>
    </submittedName>
</protein>
<accession>A0A2J6Q5C9</accession>
<evidence type="ECO:0000313" key="1">
    <source>
        <dbReference type="EMBL" id="PMD21476.1"/>
    </source>
</evidence>
<organism evidence="1 2">
    <name type="scientific">Hyaloscypha hepaticicola</name>
    <dbReference type="NCBI Taxonomy" id="2082293"/>
    <lineage>
        <taxon>Eukaryota</taxon>
        <taxon>Fungi</taxon>
        <taxon>Dikarya</taxon>
        <taxon>Ascomycota</taxon>
        <taxon>Pezizomycotina</taxon>
        <taxon>Leotiomycetes</taxon>
        <taxon>Helotiales</taxon>
        <taxon>Hyaloscyphaceae</taxon>
        <taxon>Hyaloscypha</taxon>
    </lineage>
</organism>
<reference evidence="1 2" key="1">
    <citation type="submission" date="2016-05" db="EMBL/GenBank/DDBJ databases">
        <title>A degradative enzymes factory behind the ericoid mycorrhizal symbiosis.</title>
        <authorList>
            <consortium name="DOE Joint Genome Institute"/>
            <person name="Martino E."/>
            <person name="Morin E."/>
            <person name="Grelet G."/>
            <person name="Kuo A."/>
            <person name="Kohler A."/>
            <person name="Daghino S."/>
            <person name="Barry K."/>
            <person name="Choi C."/>
            <person name="Cichocki N."/>
            <person name="Clum A."/>
            <person name="Copeland A."/>
            <person name="Hainaut M."/>
            <person name="Haridas S."/>
            <person name="Labutti K."/>
            <person name="Lindquist E."/>
            <person name="Lipzen A."/>
            <person name="Khouja H.-R."/>
            <person name="Murat C."/>
            <person name="Ohm R."/>
            <person name="Olson A."/>
            <person name="Spatafora J."/>
            <person name="Veneault-Fourrey C."/>
            <person name="Henrissat B."/>
            <person name="Grigoriev I."/>
            <person name="Martin F."/>
            <person name="Perotto S."/>
        </authorList>
    </citation>
    <scope>NUCLEOTIDE SEQUENCE [LARGE SCALE GENOMIC DNA]</scope>
    <source>
        <strain evidence="1 2">UAMH 7357</strain>
    </source>
</reference>
<dbReference type="OrthoDB" id="3561946at2759"/>
<name>A0A2J6Q5C9_9HELO</name>
<dbReference type="EMBL" id="KZ613481">
    <property type="protein sequence ID" value="PMD21476.1"/>
    <property type="molecule type" value="Genomic_DNA"/>
</dbReference>
<keyword evidence="2" id="KW-1185">Reference proteome</keyword>
<gene>
    <name evidence="1" type="ORF">NA56DRAFT_703662</name>
</gene>
<proteinExistence type="predicted"/>
<evidence type="ECO:0000313" key="2">
    <source>
        <dbReference type="Proteomes" id="UP000235672"/>
    </source>
</evidence>
<dbReference type="Proteomes" id="UP000235672">
    <property type="component" value="Unassembled WGS sequence"/>
</dbReference>
<sequence>MSSIQLSGGTFSSFFESFFAPQRSPHTPNLPPPESPLAIRVPARCQEKSFPFSGDFLMLAGDCGRVNPNNLPNSTIAADHQTAYKGMLSRISKNYKHVFLISGNNEPRTLRGGWDMIVRSWGVRFGVGCDLMRHQEPATQDSGLARRMQSIMRGLSTRLLG</sequence>
<dbReference type="AlphaFoldDB" id="A0A2J6Q5C9"/>